<dbReference type="GO" id="GO:0003677">
    <property type="term" value="F:DNA binding"/>
    <property type="evidence" value="ECO:0007669"/>
    <property type="project" value="InterPro"/>
</dbReference>
<sequence>CEQLRQHVRSYHPRQWLFPKRDGDSHLTIESAQRAYHGARARAHITKPGGIHTLRHCFATHLLEGGVDLYTIQRLLGHGNIGTTSRYLHLTSPQFAAPKGVDPLDLLAGLPRVSTPSPAQR</sequence>
<evidence type="ECO:0000313" key="5">
    <source>
        <dbReference type="Proteomes" id="UP000003226"/>
    </source>
</evidence>
<dbReference type="OrthoDB" id="9801717at2"/>
<dbReference type="RefSeq" id="WP_007810568.1">
    <property type="nucleotide sequence ID" value="NZ_AJXT01000072.1"/>
</dbReference>
<dbReference type="InterPro" id="IPR050090">
    <property type="entry name" value="Tyrosine_recombinase_XerCD"/>
</dbReference>
<dbReference type="InterPro" id="IPR002104">
    <property type="entry name" value="Integrase_catalytic"/>
</dbReference>
<dbReference type="InterPro" id="IPR013762">
    <property type="entry name" value="Integrase-like_cat_sf"/>
</dbReference>
<comment type="caution">
    <text evidence="4">The sequence shown here is derived from an EMBL/GenBank/DDBJ whole genome shotgun (WGS) entry which is preliminary data.</text>
</comment>
<name>I4VPK2_9GAMM</name>
<evidence type="ECO:0000259" key="3">
    <source>
        <dbReference type="PROSITE" id="PS51898"/>
    </source>
</evidence>
<dbReference type="PATRIC" id="fig|1163407.3.peg.3408"/>
<dbReference type="PROSITE" id="PS51898">
    <property type="entry name" value="TYR_RECOMBINASE"/>
    <property type="match status" value="1"/>
</dbReference>
<dbReference type="eggNOG" id="COG4974">
    <property type="taxonomic scope" value="Bacteria"/>
</dbReference>
<dbReference type="Proteomes" id="UP000003226">
    <property type="component" value="Unassembled WGS sequence"/>
</dbReference>
<dbReference type="EMBL" id="AJXT01000072">
    <property type="protein sequence ID" value="EIL89143.1"/>
    <property type="molecule type" value="Genomic_DNA"/>
</dbReference>
<dbReference type="PANTHER" id="PTHR30349">
    <property type="entry name" value="PHAGE INTEGRASE-RELATED"/>
    <property type="match status" value="1"/>
</dbReference>
<evidence type="ECO:0000256" key="1">
    <source>
        <dbReference type="ARBA" id="ARBA00022908"/>
    </source>
</evidence>
<organism evidence="4 5">
    <name type="scientific">Rhodanobacter spathiphylli B39</name>
    <dbReference type="NCBI Taxonomy" id="1163407"/>
    <lineage>
        <taxon>Bacteria</taxon>
        <taxon>Pseudomonadati</taxon>
        <taxon>Pseudomonadota</taxon>
        <taxon>Gammaproteobacteria</taxon>
        <taxon>Lysobacterales</taxon>
        <taxon>Rhodanobacteraceae</taxon>
        <taxon>Rhodanobacter</taxon>
    </lineage>
</organism>
<evidence type="ECO:0000313" key="4">
    <source>
        <dbReference type="EMBL" id="EIL89143.1"/>
    </source>
</evidence>
<dbReference type="Pfam" id="PF00589">
    <property type="entry name" value="Phage_integrase"/>
    <property type="match status" value="1"/>
</dbReference>
<proteinExistence type="predicted"/>
<accession>I4VPK2</accession>
<keyword evidence="1" id="KW-0229">DNA integration</keyword>
<protein>
    <submittedName>
        <fullName evidence="4">Phage integrase</fullName>
    </submittedName>
</protein>
<dbReference type="GO" id="GO:0015074">
    <property type="term" value="P:DNA integration"/>
    <property type="evidence" value="ECO:0007669"/>
    <property type="project" value="UniProtKB-KW"/>
</dbReference>
<dbReference type="SUPFAM" id="SSF56349">
    <property type="entry name" value="DNA breaking-rejoining enzymes"/>
    <property type="match status" value="1"/>
</dbReference>
<dbReference type="GO" id="GO:0006310">
    <property type="term" value="P:DNA recombination"/>
    <property type="evidence" value="ECO:0007669"/>
    <property type="project" value="UniProtKB-KW"/>
</dbReference>
<dbReference type="PANTHER" id="PTHR30349:SF64">
    <property type="entry name" value="PROPHAGE INTEGRASE INTD-RELATED"/>
    <property type="match status" value="1"/>
</dbReference>
<feature type="domain" description="Tyr recombinase" evidence="3">
    <location>
        <begin position="1"/>
        <end position="100"/>
    </location>
</feature>
<keyword evidence="5" id="KW-1185">Reference proteome</keyword>
<dbReference type="InterPro" id="IPR011010">
    <property type="entry name" value="DNA_brk_join_enz"/>
</dbReference>
<feature type="non-terminal residue" evidence="4">
    <location>
        <position position="1"/>
    </location>
</feature>
<reference evidence="4 5" key="1">
    <citation type="journal article" date="2012" name="J. Bacteriol.">
        <title>Genome sequences for six rhodanobacter strains, isolated from soils and the terrestrial subsurface, with variable denitrification capabilities.</title>
        <authorList>
            <person name="Kostka J.E."/>
            <person name="Green S.J."/>
            <person name="Rishishwar L."/>
            <person name="Prakash O."/>
            <person name="Katz L.S."/>
            <person name="Marino-Ramirez L."/>
            <person name="Jordan I.K."/>
            <person name="Munk C."/>
            <person name="Ivanova N."/>
            <person name="Mikhailova N."/>
            <person name="Watson D.B."/>
            <person name="Brown S.D."/>
            <person name="Palumbo A.V."/>
            <person name="Brooks S.C."/>
        </authorList>
    </citation>
    <scope>NUCLEOTIDE SEQUENCE [LARGE SCALE GENOMIC DNA]</scope>
    <source>
        <strain evidence="4 5">B39</strain>
    </source>
</reference>
<evidence type="ECO:0000256" key="2">
    <source>
        <dbReference type="ARBA" id="ARBA00023172"/>
    </source>
</evidence>
<gene>
    <name evidence="4" type="ORF">UU7_17002</name>
</gene>
<keyword evidence="2" id="KW-0233">DNA recombination</keyword>
<dbReference type="AlphaFoldDB" id="I4VPK2"/>
<dbReference type="Gene3D" id="1.10.443.10">
    <property type="entry name" value="Intergrase catalytic core"/>
    <property type="match status" value="1"/>
</dbReference>